<evidence type="ECO:0000313" key="7">
    <source>
        <dbReference type="Proteomes" id="UP000178372"/>
    </source>
</evidence>
<keyword evidence="3" id="KW-0687">Ribonucleoprotein</keyword>
<evidence type="ECO:0000256" key="1">
    <source>
        <dbReference type="ARBA" id="ARBA00006640"/>
    </source>
</evidence>
<dbReference type="Proteomes" id="UP000178372">
    <property type="component" value="Unassembled WGS sequence"/>
</dbReference>
<feature type="region of interest" description="Disordered" evidence="5">
    <location>
        <begin position="42"/>
        <end position="61"/>
    </location>
</feature>
<evidence type="ECO:0000256" key="3">
    <source>
        <dbReference type="ARBA" id="ARBA00023274"/>
    </source>
</evidence>
<sequence>MVVVVKKKGETTDRLLKRFTKTVREENIAFDVNKNMFHKSPRELKKEKAREKAKMKKQGIY</sequence>
<proteinExistence type="inferred from homology"/>
<comment type="similarity">
    <text evidence="1">Belongs to the bacterial ribosomal protein bS21 family.</text>
</comment>
<evidence type="ECO:0000256" key="2">
    <source>
        <dbReference type="ARBA" id="ARBA00022980"/>
    </source>
</evidence>
<evidence type="ECO:0000256" key="5">
    <source>
        <dbReference type="SAM" id="MobiDB-lite"/>
    </source>
</evidence>
<dbReference type="GO" id="GO:1990904">
    <property type="term" value="C:ribonucleoprotein complex"/>
    <property type="evidence" value="ECO:0007669"/>
    <property type="project" value="UniProtKB-KW"/>
</dbReference>
<dbReference type="InterPro" id="IPR001911">
    <property type="entry name" value="Ribosomal_bS21"/>
</dbReference>
<evidence type="ECO:0000256" key="4">
    <source>
        <dbReference type="ARBA" id="ARBA00035135"/>
    </source>
</evidence>
<gene>
    <name evidence="6" type="ORF">A2690_04625</name>
</gene>
<organism evidence="6 7">
    <name type="scientific">Candidatus Roizmanbacteria bacterium RIFCSPHIGHO2_01_FULL_39_12b</name>
    <dbReference type="NCBI Taxonomy" id="1802030"/>
    <lineage>
        <taxon>Bacteria</taxon>
        <taxon>Candidatus Roizmaniibacteriota</taxon>
    </lineage>
</organism>
<dbReference type="AlphaFoldDB" id="A0A1F7G7Q9"/>
<dbReference type="Pfam" id="PF01165">
    <property type="entry name" value="Ribosomal_S21"/>
    <property type="match status" value="1"/>
</dbReference>
<dbReference type="GO" id="GO:0003735">
    <property type="term" value="F:structural constituent of ribosome"/>
    <property type="evidence" value="ECO:0007669"/>
    <property type="project" value="InterPro"/>
</dbReference>
<name>A0A1F7G7Q9_9BACT</name>
<dbReference type="EMBL" id="MFZF01000038">
    <property type="protein sequence ID" value="OGK14953.1"/>
    <property type="molecule type" value="Genomic_DNA"/>
</dbReference>
<reference evidence="6 7" key="1">
    <citation type="journal article" date="2016" name="Nat. Commun.">
        <title>Thousands of microbial genomes shed light on interconnected biogeochemical processes in an aquifer system.</title>
        <authorList>
            <person name="Anantharaman K."/>
            <person name="Brown C.T."/>
            <person name="Hug L.A."/>
            <person name="Sharon I."/>
            <person name="Castelle C.J."/>
            <person name="Probst A.J."/>
            <person name="Thomas B.C."/>
            <person name="Singh A."/>
            <person name="Wilkins M.J."/>
            <person name="Karaoz U."/>
            <person name="Brodie E.L."/>
            <person name="Williams K.H."/>
            <person name="Hubbard S.S."/>
            <person name="Banfield J.F."/>
        </authorList>
    </citation>
    <scope>NUCLEOTIDE SEQUENCE [LARGE SCALE GENOMIC DNA]</scope>
</reference>
<protein>
    <recommendedName>
        <fullName evidence="4">Small ribosomal subunit protein bS21</fullName>
    </recommendedName>
</protein>
<evidence type="ECO:0000313" key="6">
    <source>
        <dbReference type="EMBL" id="OGK14953.1"/>
    </source>
</evidence>
<dbReference type="GO" id="GO:0006412">
    <property type="term" value="P:translation"/>
    <property type="evidence" value="ECO:0007669"/>
    <property type="project" value="InterPro"/>
</dbReference>
<keyword evidence="2" id="KW-0689">Ribosomal protein</keyword>
<accession>A0A1F7G7Q9</accession>
<comment type="caution">
    <text evidence="6">The sequence shown here is derived from an EMBL/GenBank/DDBJ whole genome shotgun (WGS) entry which is preliminary data.</text>
</comment>
<dbReference type="GO" id="GO:0005840">
    <property type="term" value="C:ribosome"/>
    <property type="evidence" value="ECO:0007669"/>
    <property type="project" value="UniProtKB-KW"/>
</dbReference>
<feature type="compositionally biased region" description="Basic and acidic residues" evidence="5">
    <location>
        <begin position="42"/>
        <end position="52"/>
    </location>
</feature>